<reference evidence="3" key="1">
    <citation type="submission" date="2023-07" db="EMBL/GenBank/DDBJ databases">
        <title>30 novel species of actinomycetes from the DSMZ collection.</title>
        <authorList>
            <person name="Nouioui I."/>
        </authorList>
    </citation>
    <scope>NUCLEOTIDE SEQUENCE [LARGE SCALE GENOMIC DNA]</scope>
    <source>
        <strain evidence="3">DSM 44918</strain>
    </source>
</reference>
<feature type="compositionally biased region" description="Low complexity" evidence="1">
    <location>
        <begin position="179"/>
        <end position="193"/>
    </location>
</feature>
<name>A0ABU2LLJ4_9ACTN</name>
<dbReference type="EMBL" id="JAVREM010000004">
    <property type="protein sequence ID" value="MDT0318138.1"/>
    <property type="molecule type" value="Genomic_DNA"/>
</dbReference>
<dbReference type="Proteomes" id="UP001183420">
    <property type="component" value="Unassembled WGS sequence"/>
</dbReference>
<dbReference type="PANTHER" id="PTHR32309">
    <property type="entry name" value="TYROSINE-PROTEIN KINASE"/>
    <property type="match status" value="1"/>
</dbReference>
<gene>
    <name evidence="2" type="ORF">RNC47_07300</name>
</gene>
<dbReference type="InterPro" id="IPR050445">
    <property type="entry name" value="Bact_polysacc_biosynth/exp"/>
</dbReference>
<evidence type="ECO:0008006" key="4">
    <source>
        <dbReference type="Google" id="ProtNLM"/>
    </source>
</evidence>
<comment type="caution">
    <text evidence="2">The sequence shown here is derived from an EMBL/GenBank/DDBJ whole genome shotgun (WGS) entry which is preliminary data.</text>
</comment>
<feature type="region of interest" description="Disordered" evidence="1">
    <location>
        <begin position="179"/>
        <end position="206"/>
    </location>
</feature>
<accession>A0ABU2LLJ4</accession>
<organism evidence="2 3">
    <name type="scientific">Streptomyces millisiae</name>
    <dbReference type="NCBI Taxonomy" id="3075542"/>
    <lineage>
        <taxon>Bacteria</taxon>
        <taxon>Bacillati</taxon>
        <taxon>Actinomycetota</taxon>
        <taxon>Actinomycetes</taxon>
        <taxon>Kitasatosporales</taxon>
        <taxon>Streptomycetaceae</taxon>
        <taxon>Streptomyces</taxon>
    </lineage>
</organism>
<evidence type="ECO:0000313" key="2">
    <source>
        <dbReference type="EMBL" id="MDT0318138.1"/>
    </source>
</evidence>
<protein>
    <recommendedName>
        <fullName evidence="4">Lipopolysaccharide biosynthesis protein</fullName>
    </recommendedName>
</protein>
<keyword evidence="3" id="KW-1185">Reference proteome</keyword>
<feature type="region of interest" description="Disordered" evidence="1">
    <location>
        <begin position="238"/>
        <end position="274"/>
    </location>
</feature>
<sequence length="274" mass="27129">MRRVLARWWPFALPVLLGALLGAGYALLAEREYAASGYVVVRAAGEADPAAAVGFAQSYGRMATSEAVLDAAREEAGGSAAELRGRVRAATSPDAPVIEITGRAPGAEAAAGAANAVARALIGYAAEAEPETAAELVELMPARAPATPVSPAPLLSLAVGTCAGALLGTVIHLARAPAAGRPAPAGEPAPTEEPGQRDESVPAERAVAAGEPALAEVPQAQVFLPVCVFKPVGACPSAAEPVPAARCPGEAGTPVGGDAPLPVKNDPAPAVPSG</sequence>
<proteinExistence type="predicted"/>
<dbReference type="RefSeq" id="WP_311596595.1">
    <property type="nucleotide sequence ID" value="NZ_JAVREM010000004.1"/>
</dbReference>
<dbReference type="PANTHER" id="PTHR32309:SF31">
    <property type="entry name" value="CAPSULAR EXOPOLYSACCHARIDE FAMILY"/>
    <property type="match status" value="1"/>
</dbReference>
<evidence type="ECO:0000313" key="3">
    <source>
        <dbReference type="Proteomes" id="UP001183420"/>
    </source>
</evidence>
<evidence type="ECO:0000256" key="1">
    <source>
        <dbReference type="SAM" id="MobiDB-lite"/>
    </source>
</evidence>